<evidence type="ECO:0000256" key="1">
    <source>
        <dbReference type="ARBA" id="ARBA00022679"/>
    </source>
</evidence>
<evidence type="ECO:0000256" key="2">
    <source>
        <dbReference type="ARBA" id="ARBA00022741"/>
    </source>
</evidence>
<dbReference type="InterPro" id="IPR051681">
    <property type="entry name" value="Ser/Thr_Kinases-Pseudokinases"/>
</dbReference>
<dbReference type="GO" id="GO:0005524">
    <property type="term" value="F:ATP binding"/>
    <property type="evidence" value="ECO:0007669"/>
    <property type="project" value="UniProtKB-KW"/>
</dbReference>
<dbReference type="OrthoDB" id="2791079at2759"/>
<evidence type="ECO:0000313" key="6">
    <source>
        <dbReference type="Proteomes" id="UP000789342"/>
    </source>
</evidence>
<dbReference type="PANTHER" id="PTHR44329">
    <property type="entry name" value="SERINE/THREONINE-PROTEIN KINASE TNNI3K-RELATED"/>
    <property type="match status" value="1"/>
</dbReference>
<dbReference type="SUPFAM" id="SSF56112">
    <property type="entry name" value="Protein kinase-like (PK-like)"/>
    <property type="match status" value="1"/>
</dbReference>
<keyword evidence="4" id="KW-0067">ATP-binding</keyword>
<sequence length="387" mass="45514">MSESLADNCSANKSDTENGAVVGDGFFKGQITTDIVRLDKHFRRIWRSKLSLDSYPLDLKQLCEELHEEFRNDNSLKDYEKEYLEKKLLEYQDKFNLENQTGVKRLCKDCKNLTYATRFCEYCIRNKLKQNFDKWDSGDNKINKIIQEVQKNVVCPYQIVEWIPYENFDNIKLFSNGGFATVFTATWKNGYFNEWNSITKSLERRGEPQQIVLKQLNSSTDDSWLNEVTSHFSIDKIAQYILPCYGITRNPETKEFMLVLNIMEQNLQDYLIYNQNIGWEQKFDIIYEITASGMRPDINMGIPEKYKTLMQQCWDADPAKRPDTLKIWQREILNISKEPIFLSEDQKLQSRMSTSCILAPFKNSPKPINISPEISNKLYLNLRKTQF</sequence>
<keyword evidence="3" id="KW-0418">Kinase</keyword>
<organism evidence="5 6">
    <name type="scientific">Acaulospora morrowiae</name>
    <dbReference type="NCBI Taxonomy" id="94023"/>
    <lineage>
        <taxon>Eukaryota</taxon>
        <taxon>Fungi</taxon>
        <taxon>Fungi incertae sedis</taxon>
        <taxon>Mucoromycota</taxon>
        <taxon>Glomeromycotina</taxon>
        <taxon>Glomeromycetes</taxon>
        <taxon>Diversisporales</taxon>
        <taxon>Acaulosporaceae</taxon>
        <taxon>Acaulospora</taxon>
    </lineage>
</organism>
<proteinExistence type="predicted"/>
<keyword evidence="6" id="KW-1185">Reference proteome</keyword>
<keyword evidence="2" id="KW-0547">Nucleotide-binding</keyword>
<evidence type="ECO:0000313" key="5">
    <source>
        <dbReference type="EMBL" id="CAG8450659.1"/>
    </source>
</evidence>
<dbReference type="Gene3D" id="1.10.510.10">
    <property type="entry name" value="Transferase(Phosphotransferase) domain 1"/>
    <property type="match status" value="1"/>
</dbReference>
<gene>
    <name evidence="5" type="ORF">AMORRO_LOCUS881</name>
</gene>
<accession>A0A9N8VBK5</accession>
<dbReference type="PANTHER" id="PTHR44329:SF288">
    <property type="entry name" value="MITOGEN-ACTIVATED PROTEIN KINASE KINASE KINASE 20"/>
    <property type="match status" value="1"/>
</dbReference>
<dbReference type="Proteomes" id="UP000789342">
    <property type="component" value="Unassembled WGS sequence"/>
</dbReference>
<dbReference type="InterPro" id="IPR011009">
    <property type="entry name" value="Kinase-like_dom_sf"/>
</dbReference>
<keyword evidence="1" id="KW-0808">Transferase</keyword>
<dbReference type="GO" id="GO:0004674">
    <property type="term" value="F:protein serine/threonine kinase activity"/>
    <property type="evidence" value="ECO:0007669"/>
    <property type="project" value="TreeGrafter"/>
</dbReference>
<evidence type="ECO:0000256" key="3">
    <source>
        <dbReference type="ARBA" id="ARBA00022777"/>
    </source>
</evidence>
<evidence type="ECO:0000256" key="4">
    <source>
        <dbReference type="ARBA" id="ARBA00022840"/>
    </source>
</evidence>
<protein>
    <submittedName>
        <fullName evidence="5">11709_t:CDS:1</fullName>
    </submittedName>
</protein>
<comment type="caution">
    <text evidence="5">The sequence shown here is derived from an EMBL/GenBank/DDBJ whole genome shotgun (WGS) entry which is preliminary data.</text>
</comment>
<name>A0A9N8VBK5_9GLOM</name>
<dbReference type="AlphaFoldDB" id="A0A9N8VBK5"/>
<dbReference type="EMBL" id="CAJVPV010000308">
    <property type="protein sequence ID" value="CAG8450659.1"/>
    <property type="molecule type" value="Genomic_DNA"/>
</dbReference>
<reference evidence="5" key="1">
    <citation type="submission" date="2021-06" db="EMBL/GenBank/DDBJ databases">
        <authorList>
            <person name="Kallberg Y."/>
            <person name="Tangrot J."/>
            <person name="Rosling A."/>
        </authorList>
    </citation>
    <scope>NUCLEOTIDE SEQUENCE</scope>
    <source>
        <strain evidence="5">CL551</strain>
    </source>
</reference>